<dbReference type="GO" id="GO:0008194">
    <property type="term" value="F:UDP-glycosyltransferase activity"/>
    <property type="evidence" value="ECO:0007669"/>
    <property type="project" value="InterPro"/>
</dbReference>
<dbReference type="Proteomes" id="UP000054988">
    <property type="component" value="Unassembled WGS sequence"/>
</dbReference>
<dbReference type="InterPro" id="IPR002213">
    <property type="entry name" value="UDP_glucos_trans"/>
</dbReference>
<dbReference type="Pfam" id="PF00201">
    <property type="entry name" value="UDPGT"/>
    <property type="match status" value="1"/>
</dbReference>
<sequence length="513" mass="57220">MPALKHHVFAHAIAAWGKPFNPRHNKPLIAFAVLVTEARANAVVTIVTNETMYPKIMFEFNKLPEERRKLIQERINVLDIVGTTAHPVLCFPEVDIAFETLYKQTGTVKCLSSGKVIVAADLPKPTVAVIDPFANANIQAIRAIAPAEDVPIFSWLTCDAGGMLYVVGPEKLGGKHNPATLERVDEEVKAGKHPIQVCQEMLVTAKGDLLQLPGYPTMYDHEMYPQPSDAPNGFLWREAQITTYSTQGTINIASSVLEKETIETLKTYFQSIGKDYVNIAPMTIIPEPPTSRENNQVVLFLDKMQTRFGARSVIYISFGTFFWPDMACLSAILDELVDAQVPFLLTHPIVQLPEDLRDKILKSGIGMDVTWAPQQHVLAHPATGWFLTHGGWNSMQEAFFHKVPLICWPISAEQPLNAALLSIKFKAVFELIEVRRGEHGTKKPYRCGDGPAPKFTVDSVREEMRDLLTKLNADEGRVVRANFESLSDKLAMSWDDGGEAKEALNEFLNKYLL</sequence>
<dbReference type="Gene3D" id="3.40.50.2000">
    <property type="entry name" value="Glycogen Phosphorylase B"/>
    <property type="match status" value="2"/>
</dbReference>
<evidence type="ECO:0008006" key="4">
    <source>
        <dbReference type="Google" id="ProtNLM"/>
    </source>
</evidence>
<evidence type="ECO:0000256" key="1">
    <source>
        <dbReference type="ARBA" id="ARBA00022679"/>
    </source>
</evidence>
<evidence type="ECO:0000313" key="2">
    <source>
        <dbReference type="EMBL" id="KTB29202.1"/>
    </source>
</evidence>
<organism evidence="2 3">
    <name type="scientific">Moniliophthora roreri</name>
    <name type="common">Frosty pod rot fungus</name>
    <name type="synonym">Monilia roreri</name>
    <dbReference type="NCBI Taxonomy" id="221103"/>
    <lineage>
        <taxon>Eukaryota</taxon>
        <taxon>Fungi</taxon>
        <taxon>Dikarya</taxon>
        <taxon>Basidiomycota</taxon>
        <taxon>Agaricomycotina</taxon>
        <taxon>Agaricomycetes</taxon>
        <taxon>Agaricomycetidae</taxon>
        <taxon>Agaricales</taxon>
        <taxon>Marasmiineae</taxon>
        <taxon>Marasmiaceae</taxon>
        <taxon>Moniliophthora</taxon>
    </lineage>
</organism>
<name>A0A0W0EZ46_MONRR</name>
<comment type="caution">
    <text evidence="2">The sequence shown here is derived from an EMBL/GenBank/DDBJ whole genome shotgun (WGS) entry which is preliminary data.</text>
</comment>
<dbReference type="SUPFAM" id="SSF53756">
    <property type="entry name" value="UDP-Glycosyltransferase/glycogen phosphorylase"/>
    <property type="match status" value="1"/>
</dbReference>
<gene>
    <name evidence="2" type="ORF">WG66_18217</name>
</gene>
<accession>A0A0W0EZ46</accession>
<keyword evidence="1" id="KW-0808">Transferase</keyword>
<dbReference type="PANTHER" id="PTHR48045:SF31">
    <property type="entry name" value="UDP-GLYCOSYLTRANSFERASE 76B1-LIKE"/>
    <property type="match status" value="1"/>
</dbReference>
<protein>
    <recommendedName>
        <fullName evidence="4">Glycosyltransferase family 1 protein</fullName>
    </recommendedName>
</protein>
<dbReference type="EMBL" id="LATX01002444">
    <property type="protein sequence ID" value="KTB29202.1"/>
    <property type="molecule type" value="Genomic_DNA"/>
</dbReference>
<proteinExistence type="predicted"/>
<evidence type="ECO:0000313" key="3">
    <source>
        <dbReference type="Proteomes" id="UP000054988"/>
    </source>
</evidence>
<dbReference type="AlphaFoldDB" id="A0A0W0EZ46"/>
<reference evidence="2 3" key="1">
    <citation type="submission" date="2015-12" db="EMBL/GenBank/DDBJ databases">
        <title>Draft genome sequence of Moniliophthora roreri, the causal agent of frosty pod rot of cacao.</title>
        <authorList>
            <person name="Aime M.C."/>
            <person name="Diaz-Valderrama J.R."/>
            <person name="Kijpornyongpan T."/>
            <person name="Phillips-Mora W."/>
        </authorList>
    </citation>
    <scope>NUCLEOTIDE SEQUENCE [LARGE SCALE GENOMIC DNA]</scope>
    <source>
        <strain evidence="2 3">MCA 2952</strain>
    </source>
</reference>
<dbReference type="CDD" id="cd03784">
    <property type="entry name" value="GT1_Gtf-like"/>
    <property type="match status" value="1"/>
</dbReference>
<dbReference type="PANTHER" id="PTHR48045">
    <property type="entry name" value="UDP-GLYCOSYLTRANSFERASE 72B1"/>
    <property type="match status" value="1"/>
</dbReference>